<dbReference type="EMBL" id="JAUHGG010000003">
    <property type="protein sequence ID" value="MDS1821374.1"/>
    <property type="molecule type" value="Genomic_DNA"/>
</dbReference>
<dbReference type="Proteomes" id="UP001253193">
    <property type="component" value="Unassembled WGS sequence"/>
</dbReference>
<proteinExistence type="predicted"/>
<accession>A0AAW8Q135</accession>
<organism evidence="1 2">
    <name type="scientific">Vibrio parahaemolyticus</name>
    <dbReference type="NCBI Taxonomy" id="670"/>
    <lineage>
        <taxon>Bacteria</taxon>
        <taxon>Pseudomonadati</taxon>
        <taxon>Pseudomonadota</taxon>
        <taxon>Gammaproteobacteria</taxon>
        <taxon>Vibrionales</taxon>
        <taxon>Vibrionaceae</taxon>
        <taxon>Vibrio</taxon>
    </lineage>
</organism>
<comment type="caution">
    <text evidence="1">The sequence shown here is derived from an EMBL/GenBank/DDBJ whole genome shotgun (WGS) entry which is preliminary data.</text>
</comment>
<protein>
    <submittedName>
        <fullName evidence="1">Uncharacterized protein</fullName>
    </submittedName>
</protein>
<dbReference type="RefSeq" id="WP_311020257.1">
    <property type="nucleotide sequence ID" value="NZ_JAUHGG010000003.1"/>
</dbReference>
<gene>
    <name evidence="1" type="ORF">QX249_11950</name>
</gene>
<name>A0AAW8Q135_VIBPH</name>
<sequence>MKSSPNPKFLFDIELLEVVLGKIKLPTEIINLFSSDSEEEHKRIYSKVAEHSFLTEDVLAAKMFAALIFNPNDHDISEEALSFMVSKGDSISKMLDMNYQDIAAATRLICSWGNQSKKPEPFSNINRTKFFELLLSFQSRFNAGEQLYMLKGKDYDYCFRIVRQLAKKATSTRTLILDGELCRTFEQISGGIYNIFDAHENTTKKEAKEIINNYKAVVITESQNPHHIKYLIHLMFGENVPVQVFMDALGNDAPEFLNDWAMNQFIRNPVEEHPPTFDLEKALLTKDITDIANTAVERIQSSASKLNDGEPPYGDLLNPLTIRILLKAIIENGNYALLDELNKSIANTSDPAVQMARIRKACHRENLVFFSQLIIDPPCLSTGAINPIRPTEQLVIDTLDTIRCKYLLSDSGEYGNPKCSFKLKHDLQLRVNGNSDISLVLPKDLMGVKSGNLVREPYAYRSHGLVQLNAATGGSEYYGEMVLLSSDYHHALAYLFNFGRYDILMKEAAYVHGRLGASLVSPILDEMICSSFILANDKQYEEFMSLSESDLTSAFKYLLTRKDWSLPLRRKDVPASRYSDEPYFLTDAISELIRHKVYNAVDSYPFDDSKLLKLASTSINHLKEQSQRVRSLLSEFEKSSELGLLFSAVANGNSYGLNPNFTNLSTYSESIANEDFLAISKGNDLLLSFAFNLIRDSVNISESYFDYTLHPLLLSVIAQSMSEGKPYGDEIPFSVVTRQNTARSLQDISGSPSDDFLAGLHERFMKCISRYALPNMNSAQKVALLNYFYEIKMNAFHGDHYYYEGTHAIYDNDTIYVYSIHNWEAFIEEAIGVEEKTGIKPTKIILVNANPHGYNVDGLIIPLEKKHDLKWLQAAAKALR</sequence>
<evidence type="ECO:0000313" key="2">
    <source>
        <dbReference type="Proteomes" id="UP001253193"/>
    </source>
</evidence>
<dbReference type="AlphaFoldDB" id="A0AAW8Q135"/>
<evidence type="ECO:0000313" key="1">
    <source>
        <dbReference type="EMBL" id="MDS1821374.1"/>
    </source>
</evidence>
<reference evidence="1" key="1">
    <citation type="submission" date="2023-06" db="EMBL/GenBank/DDBJ databases">
        <title>Genomic Diversity of Vibrio spp. and Metagenomic Analysis of Pathogens in Florida Gulf Coastal Waters Following Hurricane Ian.</title>
        <authorList>
            <person name="Brumfield K.D."/>
        </authorList>
    </citation>
    <scope>NUCLEOTIDE SEQUENCE</scope>
    <source>
        <strain evidence="1">WBS2B-138</strain>
    </source>
</reference>